<name>A0A4U3MHP4_9ACTN</name>
<evidence type="ECO:0000256" key="3">
    <source>
        <dbReference type="ARBA" id="ARBA00023121"/>
    </source>
</evidence>
<evidence type="ECO:0000256" key="2">
    <source>
        <dbReference type="ARBA" id="ARBA00023034"/>
    </source>
</evidence>
<dbReference type="GO" id="GO:0070273">
    <property type="term" value="F:phosphatidylinositol-4-phosphate binding"/>
    <property type="evidence" value="ECO:0007669"/>
    <property type="project" value="InterPro"/>
</dbReference>
<gene>
    <name evidence="5" type="ORF">FDA94_16850</name>
</gene>
<accession>A0A4U3MHP4</accession>
<dbReference type="GO" id="GO:0012505">
    <property type="term" value="C:endomembrane system"/>
    <property type="evidence" value="ECO:0007669"/>
    <property type="project" value="UniProtKB-ARBA"/>
</dbReference>
<dbReference type="GO" id="GO:0005737">
    <property type="term" value="C:cytoplasm"/>
    <property type="evidence" value="ECO:0007669"/>
    <property type="project" value="UniProtKB-ARBA"/>
</dbReference>
<reference evidence="5 6" key="1">
    <citation type="submission" date="2019-04" db="EMBL/GenBank/DDBJ databases">
        <title>Herbidospora sp. NEAU-GS14.nov., a novel actinomycete isolated from soil.</title>
        <authorList>
            <person name="Han L."/>
        </authorList>
    </citation>
    <scope>NUCLEOTIDE SEQUENCE [LARGE SCALE GENOMIC DNA]</scope>
    <source>
        <strain evidence="5 6">NEAU-GS14</strain>
    </source>
</reference>
<dbReference type="Pfam" id="PF05719">
    <property type="entry name" value="GPP34"/>
    <property type="match status" value="1"/>
</dbReference>
<evidence type="ECO:0000256" key="1">
    <source>
        <dbReference type="ARBA" id="ARBA00004255"/>
    </source>
</evidence>
<evidence type="ECO:0000256" key="4">
    <source>
        <dbReference type="ARBA" id="ARBA00023136"/>
    </source>
</evidence>
<evidence type="ECO:0000313" key="5">
    <source>
        <dbReference type="EMBL" id="TKK87497.1"/>
    </source>
</evidence>
<evidence type="ECO:0000313" key="6">
    <source>
        <dbReference type="Proteomes" id="UP000308705"/>
    </source>
</evidence>
<keyword evidence="2" id="KW-0333">Golgi apparatus</keyword>
<dbReference type="AlphaFoldDB" id="A0A4U3MHP4"/>
<dbReference type="Proteomes" id="UP000308705">
    <property type="component" value="Unassembled WGS sequence"/>
</dbReference>
<protein>
    <submittedName>
        <fullName evidence="5">GPP34 family phosphoprotein</fullName>
    </submittedName>
</protein>
<organism evidence="5 6">
    <name type="scientific">Herbidospora galbida</name>
    <dbReference type="NCBI Taxonomy" id="2575442"/>
    <lineage>
        <taxon>Bacteria</taxon>
        <taxon>Bacillati</taxon>
        <taxon>Actinomycetota</taxon>
        <taxon>Actinomycetes</taxon>
        <taxon>Streptosporangiales</taxon>
        <taxon>Streptosporangiaceae</taxon>
        <taxon>Herbidospora</taxon>
    </lineage>
</organism>
<comment type="subcellular location">
    <subcellularLocation>
        <location evidence="1">Golgi apparatus membrane</location>
        <topology evidence="1">Peripheral membrane protein</topology>
        <orientation evidence="1">Cytoplasmic side</orientation>
    </subcellularLocation>
</comment>
<sequence>MNMVSSKKIAKRHARTAGRQTWAMDLLLAEELLLLAYKSNGSPLVELESLDYLLSAAVLAELAVRGRLAFRDGRLEVTDPTPVGEDELDRTLGRLAAFERAPAFGDFWTAMYTPDRRARLLRRLADRGAITHERRSLLKLIRYDVFPEVDPALRTSVRERVRDVLGGAEPDARTVALISLGHAGKVIQRAFPGTDRKRAAEIAARDPIGVTVAAAFKSAIAEHIAKVASGGAAS</sequence>
<keyword evidence="3" id="KW-0446">Lipid-binding</keyword>
<comment type="caution">
    <text evidence="5">The sequence shown here is derived from an EMBL/GenBank/DDBJ whole genome shotgun (WGS) entry which is preliminary data.</text>
</comment>
<keyword evidence="6" id="KW-1185">Reference proteome</keyword>
<keyword evidence="4" id="KW-0472">Membrane</keyword>
<dbReference type="EMBL" id="SZQA01000015">
    <property type="protein sequence ID" value="TKK87497.1"/>
    <property type="molecule type" value="Genomic_DNA"/>
</dbReference>
<dbReference type="Gene3D" id="1.10.3630.10">
    <property type="entry name" value="yeast vps74-n-term truncation variant domain like"/>
    <property type="match status" value="1"/>
</dbReference>
<proteinExistence type="predicted"/>
<dbReference type="InterPro" id="IPR038261">
    <property type="entry name" value="GPP34-like_sf"/>
</dbReference>
<dbReference type="InterPro" id="IPR008628">
    <property type="entry name" value="GPP34-like"/>
</dbReference>